<keyword evidence="4" id="KW-1185">Reference proteome</keyword>
<feature type="region of interest" description="Disordered" evidence="1">
    <location>
        <begin position="29"/>
        <end position="48"/>
    </location>
</feature>
<feature type="chain" id="PRO_5039688294" description="Lipoprotein" evidence="2">
    <location>
        <begin position="26"/>
        <end position="322"/>
    </location>
</feature>
<evidence type="ECO:0000313" key="4">
    <source>
        <dbReference type="Proteomes" id="UP000529783"/>
    </source>
</evidence>
<dbReference type="Proteomes" id="UP000529783">
    <property type="component" value="Unassembled WGS sequence"/>
</dbReference>
<keyword evidence="2" id="KW-0732">Signal</keyword>
<gene>
    <name evidence="3" type="ORF">BJY14_006225</name>
</gene>
<accession>A0A7Y9JIC7</accession>
<evidence type="ECO:0000313" key="3">
    <source>
        <dbReference type="EMBL" id="NYD50242.1"/>
    </source>
</evidence>
<protein>
    <recommendedName>
        <fullName evidence="5">Lipoprotein</fullName>
    </recommendedName>
</protein>
<reference evidence="3 4" key="1">
    <citation type="submission" date="2020-07" db="EMBL/GenBank/DDBJ databases">
        <title>Sequencing the genomes of 1000 actinobacteria strains.</title>
        <authorList>
            <person name="Klenk H.-P."/>
        </authorList>
    </citation>
    <scope>NUCLEOTIDE SEQUENCE [LARGE SCALE GENOMIC DNA]</scope>
    <source>
        <strain evidence="3 4">DSM 40398</strain>
    </source>
</reference>
<sequence>MSVRRLFFCTAGLLLIGCASRPFGAAAEISPSLSDVPPPLSAASPGTGDRREAATVYCLSRPGQMATALMALGFPVPGAAPAPAPTGTPPRTPAPTASPAPPASSGASPWPTPAARTPGAAELQAWAVRHRTEFDRACDALIAAQTVAREKEKKGTPAWVSAGKVIGPLLVGALLTLFTTEWRAAVDRGRKEGLELRRLGREFLVAASDYAERRGKAGLPSPQALRDSARALALRLEEIKARHPWWRTLSPVLAALAPDEMETAFVAGWDGLSDEDRETRHATVVALVHRIDAQVGGAARALEHPWRPPVLRWFVLRQKVPS</sequence>
<feature type="signal peptide" evidence="2">
    <location>
        <begin position="1"/>
        <end position="25"/>
    </location>
</feature>
<dbReference type="EMBL" id="JACCBA010000001">
    <property type="protein sequence ID" value="NYD50242.1"/>
    <property type="molecule type" value="Genomic_DNA"/>
</dbReference>
<organism evidence="3 4">
    <name type="scientific">Actinomadura luteofluorescens</name>
    <dbReference type="NCBI Taxonomy" id="46163"/>
    <lineage>
        <taxon>Bacteria</taxon>
        <taxon>Bacillati</taxon>
        <taxon>Actinomycetota</taxon>
        <taxon>Actinomycetes</taxon>
        <taxon>Streptosporangiales</taxon>
        <taxon>Thermomonosporaceae</taxon>
        <taxon>Actinomadura</taxon>
    </lineage>
</organism>
<dbReference type="PROSITE" id="PS51257">
    <property type="entry name" value="PROKAR_LIPOPROTEIN"/>
    <property type="match status" value="1"/>
</dbReference>
<evidence type="ECO:0000256" key="1">
    <source>
        <dbReference type="SAM" id="MobiDB-lite"/>
    </source>
</evidence>
<evidence type="ECO:0000256" key="2">
    <source>
        <dbReference type="SAM" id="SignalP"/>
    </source>
</evidence>
<comment type="caution">
    <text evidence="3">The sequence shown here is derived from an EMBL/GenBank/DDBJ whole genome shotgun (WGS) entry which is preliminary data.</text>
</comment>
<dbReference type="AlphaFoldDB" id="A0A7Y9JIC7"/>
<feature type="compositionally biased region" description="Low complexity" evidence="1">
    <location>
        <begin position="103"/>
        <end position="115"/>
    </location>
</feature>
<dbReference type="RefSeq" id="WP_179846840.1">
    <property type="nucleotide sequence ID" value="NZ_JACCBA010000001.1"/>
</dbReference>
<feature type="compositionally biased region" description="Low complexity" evidence="1">
    <location>
        <begin position="30"/>
        <end position="45"/>
    </location>
</feature>
<feature type="region of interest" description="Disordered" evidence="1">
    <location>
        <begin position="81"/>
        <end position="118"/>
    </location>
</feature>
<proteinExistence type="predicted"/>
<feature type="compositionally biased region" description="Pro residues" evidence="1">
    <location>
        <begin position="81"/>
        <end position="102"/>
    </location>
</feature>
<evidence type="ECO:0008006" key="5">
    <source>
        <dbReference type="Google" id="ProtNLM"/>
    </source>
</evidence>
<name>A0A7Y9JIC7_9ACTN</name>